<gene>
    <name evidence="1" type="ORF">OCV77_13170</name>
</gene>
<comment type="caution">
    <text evidence="1">The sequence shown here is derived from an EMBL/GenBank/DDBJ whole genome shotgun (WGS) entry which is preliminary data.</text>
</comment>
<organism evidence="1 2">
    <name type="scientific">Suilimivivens aceti</name>
    <dbReference type="NCBI Taxonomy" id="2981774"/>
    <lineage>
        <taxon>Bacteria</taxon>
        <taxon>Bacillati</taxon>
        <taxon>Bacillota</taxon>
        <taxon>Clostridia</taxon>
        <taxon>Lachnospirales</taxon>
        <taxon>Lachnospiraceae</taxon>
        <taxon>Suilimivivens</taxon>
    </lineage>
</organism>
<evidence type="ECO:0000313" key="2">
    <source>
        <dbReference type="Proteomes" id="UP001652432"/>
    </source>
</evidence>
<sequence>MGNIIDYVREHGDISFLQEPLNEVDSLVLCQMVYMNFGRFVPGLEERNQLISIQDIYHHPDRDHLLDDYWYKQYNKELFEAAADSRRFGTLKMNYYVNVINVDDETQFSAITYILENKETYIAYRGTDATIIGWKEDLNLAFSKPLSSQHLSVAYMDKVSSWIAGSFYAGGHSKGGNLAVYAAMNCSERARGKLLHVYNNDGPGFRPEIRAEGHYEQIADRVSKFIPRSSIVGMILEDHSSYEVVESRGIGMLQHNAYSWKVEDRSFVRARNMSSGKLIRDAAMNEWILSLTDEEKHVFIDTLYEVVSASEASNVFEFGADIRKSVQNVLEAAREVDEPTRKAIQRIMKSLVEITLENFMTQRNNDK</sequence>
<dbReference type="InterPro" id="IPR024499">
    <property type="entry name" value="Mbeg1-like"/>
</dbReference>
<evidence type="ECO:0000313" key="1">
    <source>
        <dbReference type="EMBL" id="MCU6745424.1"/>
    </source>
</evidence>
<reference evidence="1 2" key="1">
    <citation type="journal article" date="2021" name="ISME Commun">
        <title>Automated analysis of genomic sequences facilitates high-throughput and comprehensive description of bacteria.</title>
        <authorList>
            <person name="Hitch T.C.A."/>
        </authorList>
    </citation>
    <scope>NUCLEOTIDE SEQUENCE [LARGE SCALE GENOMIC DNA]</scope>
    <source>
        <strain evidence="1 2">Sanger_18</strain>
    </source>
</reference>
<name>A0ABT2T589_9FIRM</name>
<accession>A0ABT2T589</accession>
<dbReference type="RefSeq" id="WP_262575466.1">
    <property type="nucleotide sequence ID" value="NZ_JAOQKJ010000011.1"/>
</dbReference>
<protein>
    <submittedName>
        <fullName evidence="1">DUF2974 domain-containing protein</fullName>
    </submittedName>
</protein>
<dbReference type="Pfam" id="PF11187">
    <property type="entry name" value="Mbeg1-like"/>
    <property type="match status" value="1"/>
</dbReference>
<proteinExistence type="predicted"/>
<dbReference type="SUPFAM" id="SSF53474">
    <property type="entry name" value="alpha/beta-Hydrolases"/>
    <property type="match status" value="1"/>
</dbReference>
<dbReference type="InterPro" id="IPR029058">
    <property type="entry name" value="AB_hydrolase_fold"/>
</dbReference>
<keyword evidence="2" id="KW-1185">Reference proteome</keyword>
<dbReference type="EMBL" id="JAOQKJ010000011">
    <property type="protein sequence ID" value="MCU6745424.1"/>
    <property type="molecule type" value="Genomic_DNA"/>
</dbReference>
<dbReference type="Proteomes" id="UP001652432">
    <property type="component" value="Unassembled WGS sequence"/>
</dbReference>